<proteinExistence type="inferred from homology"/>
<evidence type="ECO:0000256" key="5">
    <source>
        <dbReference type="ARBA" id="ARBA00022692"/>
    </source>
</evidence>
<sequence length="334" mass="35781">MSERWQGKRWWLLGCGMFLLILIFFISVGTGNASISPIQVIRTLFGNGSAADQFILYDLRLPRILVVILAGASLAISGGILQSITRNPLADPGILGINSGAALMVVLILVVSNTQPLAFAYYLPIVALIGGLGSAFLIYLLAVKAGEGVSPLKMVLIGIGIASAGSGGSYIFASTLHRNQYDFFAKWMAGNIWGDDWPFVWALLPWVLILIPATLWRANKMNILQLHEQVSIGLGLAVERERRILTLFAAALASAAISVTGVISFLGLIAPHIARRLAGPRHQSFLPLTAILGSSILLLADTIGRVAVEPDGIPTGIVLALIGAPYFMYLLRKN</sequence>
<keyword evidence="6 8" id="KW-1133">Transmembrane helix</keyword>
<evidence type="ECO:0000256" key="2">
    <source>
        <dbReference type="ARBA" id="ARBA00007935"/>
    </source>
</evidence>
<feature type="transmembrane region" description="Helical" evidence="8">
    <location>
        <begin position="93"/>
        <end position="113"/>
    </location>
</feature>
<keyword evidence="10" id="KW-1185">Reference proteome</keyword>
<keyword evidence="4" id="KW-1003">Cell membrane</keyword>
<gene>
    <name evidence="9" type="ORF">SAMN05444392_104162</name>
</gene>
<name>A0A1M4X729_9BACL</name>
<feature type="transmembrane region" description="Helical" evidence="8">
    <location>
        <begin position="12"/>
        <end position="35"/>
    </location>
</feature>
<dbReference type="Pfam" id="PF01032">
    <property type="entry name" value="FecCD"/>
    <property type="match status" value="1"/>
</dbReference>
<feature type="transmembrane region" description="Helical" evidence="8">
    <location>
        <begin position="154"/>
        <end position="177"/>
    </location>
</feature>
<dbReference type="InterPro" id="IPR037294">
    <property type="entry name" value="ABC_BtuC-like"/>
</dbReference>
<keyword evidence="5 8" id="KW-0812">Transmembrane</keyword>
<dbReference type="PANTHER" id="PTHR30472:SF69">
    <property type="entry name" value="HEME-IRON TRANSPORT SYSTEM PERMEASE PROTEIN ISDF-RELATED"/>
    <property type="match status" value="1"/>
</dbReference>
<feature type="transmembrane region" description="Helical" evidence="8">
    <location>
        <begin position="64"/>
        <end position="81"/>
    </location>
</feature>
<dbReference type="SUPFAM" id="SSF81345">
    <property type="entry name" value="ABC transporter involved in vitamin B12 uptake, BtuC"/>
    <property type="match status" value="1"/>
</dbReference>
<evidence type="ECO:0000313" key="9">
    <source>
        <dbReference type="EMBL" id="SHE89251.1"/>
    </source>
</evidence>
<evidence type="ECO:0000256" key="4">
    <source>
        <dbReference type="ARBA" id="ARBA00022475"/>
    </source>
</evidence>
<dbReference type="Proteomes" id="UP000184476">
    <property type="component" value="Unassembled WGS sequence"/>
</dbReference>
<feature type="transmembrane region" description="Helical" evidence="8">
    <location>
        <begin position="312"/>
        <end position="331"/>
    </location>
</feature>
<feature type="transmembrane region" description="Helical" evidence="8">
    <location>
        <begin position="197"/>
        <end position="216"/>
    </location>
</feature>
<reference evidence="9 10" key="1">
    <citation type="submission" date="2016-11" db="EMBL/GenBank/DDBJ databases">
        <authorList>
            <person name="Jaros S."/>
            <person name="Januszkiewicz K."/>
            <person name="Wedrychowicz H."/>
        </authorList>
    </citation>
    <scope>NUCLEOTIDE SEQUENCE [LARGE SCALE GENOMIC DNA]</scope>
    <source>
        <strain evidence="9 10">DSM 44666</strain>
    </source>
</reference>
<evidence type="ECO:0000256" key="7">
    <source>
        <dbReference type="ARBA" id="ARBA00023136"/>
    </source>
</evidence>
<protein>
    <submittedName>
        <fullName evidence="9">Iron complex transport system permease protein</fullName>
    </submittedName>
</protein>
<dbReference type="CDD" id="cd06550">
    <property type="entry name" value="TM_ABC_iron-siderophores_like"/>
    <property type="match status" value="1"/>
</dbReference>
<accession>A0A1M4X729</accession>
<dbReference type="GO" id="GO:0033214">
    <property type="term" value="P:siderophore-iron import into cell"/>
    <property type="evidence" value="ECO:0007669"/>
    <property type="project" value="TreeGrafter"/>
</dbReference>
<dbReference type="FunFam" id="1.10.3470.10:FF:000001">
    <property type="entry name" value="Vitamin B12 ABC transporter permease BtuC"/>
    <property type="match status" value="1"/>
</dbReference>
<dbReference type="OrthoDB" id="9811721at2"/>
<dbReference type="PANTHER" id="PTHR30472">
    <property type="entry name" value="FERRIC ENTEROBACTIN TRANSPORT SYSTEM PERMEASE PROTEIN"/>
    <property type="match status" value="1"/>
</dbReference>
<organism evidence="9 10">
    <name type="scientific">Seinonella peptonophila</name>
    <dbReference type="NCBI Taxonomy" id="112248"/>
    <lineage>
        <taxon>Bacteria</taxon>
        <taxon>Bacillati</taxon>
        <taxon>Bacillota</taxon>
        <taxon>Bacilli</taxon>
        <taxon>Bacillales</taxon>
        <taxon>Thermoactinomycetaceae</taxon>
        <taxon>Seinonella</taxon>
    </lineage>
</organism>
<comment type="similarity">
    <text evidence="2">Belongs to the binding-protein-dependent transport system permease family. FecCD subfamily.</text>
</comment>
<dbReference type="GO" id="GO:0022857">
    <property type="term" value="F:transmembrane transporter activity"/>
    <property type="evidence" value="ECO:0007669"/>
    <property type="project" value="InterPro"/>
</dbReference>
<dbReference type="STRING" id="112248.SAMN05444392_104162"/>
<dbReference type="InterPro" id="IPR000522">
    <property type="entry name" value="ABC_transptr_permease_BtuC"/>
</dbReference>
<keyword evidence="7 8" id="KW-0472">Membrane</keyword>
<dbReference type="AlphaFoldDB" id="A0A1M4X729"/>
<dbReference type="GO" id="GO:0005886">
    <property type="term" value="C:plasma membrane"/>
    <property type="evidence" value="ECO:0007669"/>
    <property type="project" value="UniProtKB-SubCell"/>
</dbReference>
<evidence type="ECO:0000256" key="6">
    <source>
        <dbReference type="ARBA" id="ARBA00022989"/>
    </source>
</evidence>
<feature type="transmembrane region" description="Helical" evidence="8">
    <location>
        <begin position="244"/>
        <end position="270"/>
    </location>
</feature>
<dbReference type="Gene3D" id="1.10.3470.10">
    <property type="entry name" value="ABC transporter involved in vitamin B12 uptake, BtuC"/>
    <property type="match status" value="1"/>
</dbReference>
<comment type="subcellular location">
    <subcellularLocation>
        <location evidence="1">Cell membrane</location>
        <topology evidence="1">Multi-pass membrane protein</topology>
    </subcellularLocation>
</comment>
<evidence type="ECO:0000313" key="10">
    <source>
        <dbReference type="Proteomes" id="UP000184476"/>
    </source>
</evidence>
<dbReference type="EMBL" id="FQVL01000004">
    <property type="protein sequence ID" value="SHE89251.1"/>
    <property type="molecule type" value="Genomic_DNA"/>
</dbReference>
<keyword evidence="3" id="KW-0813">Transport</keyword>
<evidence type="ECO:0000256" key="3">
    <source>
        <dbReference type="ARBA" id="ARBA00022448"/>
    </source>
</evidence>
<feature type="transmembrane region" description="Helical" evidence="8">
    <location>
        <begin position="119"/>
        <end position="142"/>
    </location>
</feature>
<dbReference type="RefSeq" id="WP_073154549.1">
    <property type="nucleotide sequence ID" value="NZ_FQVL01000004.1"/>
</dbReference>
<evidence type="ECO:0000256" key="8">
    <source>
        <dbReference type="SAM" id="Phobius"/>
    </source>
</evidence>
<evidence type="ECO:0000256" key="1">
    <source>
        <dbReference type="ARBA" id="ARBA00004651"/>
    </source>
</evidence>